<dbReference type="Proteomes" id="UP001596067">
    <property type="component" value="Unassembled WGS sequence"/>
</dbReference>
<reference evidence="2" key="1">
    <citation type="journal article" date="2019" name="Int. J. Syst. Evol. Microbiol.">
        <title>The Global Catalogue of Microorganisms (GCM) 10K type strain sequencing project: providing services to taxonomists for standard genome sequencing and annotation.</title>
        <authorList>
            <consortium name="The Broad Institute Genomics Platform"/>
            <consortium name="The Broad Institute Genome Sequencing Center for Infectious Disease"/>
            <person name="Wu L."/>
            <person name="Ma J."/>
        </authorList>
    </citation>
    <scope>NUCLEOTIDE SEQUENCE [LARGE SCALE GENOMIC DNA]</scope>
    <source>
        <strain evidence="2">CGMCC 4.1469</strain>
    </source>
</reference>
<name>A0ABW1ESI8_9ACTN</name>
<dbReference type="EMBL" id="JBHSOD010000002">
    <property type="protein sequence ID" value="MFC5883973.1"/>
    <property type="molecule type" value="Genomic_DNA"/>
</dbReference>
<proteinExistence type="predicted"/>
<sequence>MYRMREATAADAEAVAELVRARSAWLSVQGLGECADDAEEYGAQAGNPDLAVWVLEHEVDGVVGCTTHFGNEALPHWAFTEQERAEPTLFLATTFTRPNPHRLGRLIAWWSLGRAAEQGLTWVRRGTGQEQLARYYREAQGWDLLRGVERHGSNVFFLQRRADRVPELADLMAGRGL</sequence>
<organism evidence="1 2">
    <name type="scientific">Kitasatospora aburaviensis</name>
    <dbReference type="NCBI Taxonomy" id="67265"/>
    <lineage>
        <taxon>Bacteria</taxon>
        <taxon>Bacillati</taxon>
        <taxon>Actinomycetota</taxon>
        <taxon>Actinomycetes</taxon>
        <taxon>Kitasatosporales</taxon>
        <taxon>Streptomycetaceae</taxon>
        <taxon>Kitasatospora</taxon>
    </lineage>
</organism>
<gene>
    <name evidence="1" type="ORF">ACFP0N_03115</name>
</gene>
<dbReference type="SUPFAM" id="SSF55729">
    <property type="entry name" value="Acyl-CoA N-acyltransferases (Nat)"/>
    <property type="match status" value="1"/>
</dbReference>
<dbReference type="RefSeq" id="WP_313763320.1">
    <property type="nucleotide sequence ID" value="NZ_JBHSOD010000002.1"/>
</dbReference>
<protein>
    <submittedName>
        <fullName evidence="1">GNAT family N-acetyltransferase</fullName>
    </submittedName>
</protein>
<dbReference type="Gene3D" id="3.40.630.30">
    <property type="match status" value="1"/>
</dbReference>
<accession>A0ABW1ESI8</accession>
<comment type="caution">
    <text evidence="1">The sequence shown here is derived from an EMBL/GenBank/DDBJ whole genome shotgun (WGS) entry which is preliminary data.</text>
</comment>
<evidence type="ECO:0000313" key="2">
    <source>
        <dbReference type="Proteomes" id="UP001596067"/>
    </source>
</evidence>
<keyword evidence="2" id="KW-1185">Reference proteome</keyword>
<dbReference type="InterPro" id="IPR016181">
    <property type="entry name" value="Acyl_CoA_acyltransferase"/>
</dbReference>
<evidence type="ECO:0000313" key="1">
    <source>
        <dbReference type="EMBL" id="MFC5883973.1"/>
    </source>
</evidence>